<keyword evidence="2" id="KW-1185">Reference proteome</keyword>
<dbReference type="InterPro" id="IPR047726">
    <property type="entry name" value="CsgH_dom"/>
</dbReference>
<dbReference type="eggNOG" id="ENOG502ZSFZ">
    <property type="taxonomic scope" value="Bacteria"/>
</dbReference>
<dbReference type="PATRIC" id="fig|391937.3.peg.1321"/>
<evidence type="ECO:0000313" key="2">
    <source>
        <dbReference type="Proteomes" id="UP000006786"/>
    </source>
</evidence>
<proteinExistence type="predicted"/>
<dbReference type="InterPro" id="IPR053722">
    <property type="entry name" value="Curli_assembly_CsgC/AgfC"/>
</dbReference>
<reference evidence="1 2" key="1">
    <citation type="journal article" date="2012" name="J. Bacteriol.">
        <title>Genome Sequence of Nitratireductor pacificus Type Strain pht-3B.</title>
        <authorList>
            <person name="Lai Q."/>
            <person name="Li G."/>
            <person name="Shao Z."/>
        </authorList>
    </citation>
    <scope>NUCLEOTIDE SEQUENCE [LARGE SCALE GENOMIC DNA]</scope>
    <source>
        <strain evidence="2">pht-3B</strain>
    </source>
</reference>
<dbReference type="STRING" id="391937.NA2_06418"/>
<dbReference type="NCBIfam" id="NF041112">
    <property type="entry name" value="chap_CsgH_alph"/>
    <property type="match status" value="1"/>
</dbReference>
<dbReference type="AlphaFoldDB" id="K2LQA9"/>
<sequence>MPSAIREVAMLRIVLVLSTLAIISARPALADENVVHCDIRFEKSGRMTTITGLAGGQAGLSGRYRLDAQILNGTNRSVSRQGGAFIIEPDGGPSVVSRMAVSAAPQTRIAVELTLEIGPRNAICRSETL</sequence>
<comment type="caution">
    <text evidence="1">The sequence shown here is derived from an EMBL/GenBank/DDBJ whole genome shotgun (WGS) entry which is preliminary data.</text>
</comment>
<organism evidence="1 2">
    <name type="scientific">Nitratireductor pacificus pht-3B</name>
    <dbReference type="NCBI Taxonomy" id="391937"/>
    <lineage>
        <taxon>Bacteria</taxon>
        <taxon>Pseudomonadati</taxon>
        <taxon>Pseudomonadota</taxon>
        <taxon>Alphaproteobacteria</taxon>
        <taxon>Hyphomicrobiales</taxon>
        <taxon>Phyllobacteriaceae</taxon>
        <taxon>Nitratireductor</taxon>
    </lineage>
</organism>
<evidence type="ECO:0000313" key="1">
    <source>
        <dbReference type="EMBL" id="EKF19954.1"/>
    </source>
</evidence>
<name>K2LQA9_9HYPH</name>
<gene>
    <name evidence="1" type="ORF">NA2_06418</name>
</gene>
<dbReference type="EMBL" id="AMRM01000005">
    <property type="protein sequence ID" value="EKF19954.1"/>
    <property type="molecule type" value="Genomic_DNA"/>
</dbReference>
<accession>K2LQA9</accession>
<dbReference type="Gene3D" id="2.60.40.2420">
    <property type="match status" value="1"/>
</dbReference>
<dbReference type="Proteomes" id="UP000006786">
    <property type="component" value="Unassembled WGS sequence"/>
</dbReference>
<protein>
    <submittedName>
        <fullName evidence="1">Uncharacterized protein</fullName>
    </submittedName>
</protein>